<dbReference type="AlphaFoldDB" id="Q5BVK4"/>
<reference evidence="1" key="1">
    <citation type="submission" date="2005-03" db="EMBL/GenBank/DDBJ databases">
        <authorList>
            <person name="Han Z."/>
        </authorList>
    </citation>
    <scope>NUCLEOTIDE SEQUENCE</scope>
</reference>
<protein>
    <submittedName>
        <fullName evidence="1">Uncharacterized protein</fullName>
    </submittedName>
</protein>
<reference evidence="1" key="2">
    <citation type="journal article" date="2006" name="PLoS Pathog.">
        <title>New perspectives on host-parasite interplay by comparative transcriptomic and proteomic analyses of Schistosoma japonicum.</title>
        <authorList>
            <person name="Liu F."/>
            <person name="Lu J."/>
            <person name="Hu W."/>
            <person name="Wang S.Y."/>
            <person name="Cui S.J."/>
            <person name="Chi M."/>
            <person name="Yan Q."/>
            <person name="Wang X.R."/>
            <person name="Song H.D."/>
            <person name="Xu X.N."/>
            <person name="Wang J.J."/>
            <person name="Zhang X.L."/>
            <person name="Zhang X."/>
            <person name="Wang Z.Q."/>
            <person name="Xue C.L."/>
            <person name="Brindley P.J."/>
            <person name="McManus D.P."/>
            <person name="Yang P.Y."/>
            <person name="Feng Z."/>
            <person name="Chen Z."/>
            <person name="Han Z.G."/>
        </authorList>
    </citation>
    <scope>NUCLEOTIDE SEQUENCE</scope>
</reference>
<dbReference type="EMBL" id="AY812682">
    <property type="protein sequence ID" value="AAX28571.1"/>
    <property type="molecule type" value="mRNA"/>
</dbReference>
<name>Q5BVK4_SCHJA</name>
<accession>Q5BVK4</accession>
<sequence length="51" mass="5477">MPLQGVRFPVNRCGNFIGKITASFRASFADSKPITSSQLILGFSVTMAPCN</sequence>
<proteinExistence type="evidence at transcript level"/>
<evidence type="ECO:0000313" key="1">
    <source>
        <dbReference type="EMBL" id="AAX28571.1"/>
    </source>
</evidence>
<organism evidence="1">
    <name type="scientific">Schistosoma japonicum</name>
    <name type="common">Blood fluke</name>
    <dbReference type="NCBI Taxonomy" id="6182"/>
    <lineage>
        <taxon>Eukaryota</taxon>
        <taxon>Metazoa</taxon>
        <taxon>Spiralia</taxon>
        <taxon>Lophotrochozoa</taxon>
        <taxon>Platyhelminthes</taxon>
        <taxon>Trematoda</taxon>
        <taxon>Digenea</taxon>
        <taxon>Strigeidida</taxon>
        <taxon>Schistosomatoidea</taxon>
        <taxon>Schistosomatidae</taxon>
        <taxon>Schistosoma</taxon>
    </lineage>
</organism>